<comment type="caution">
    <text evidence="1">The sequence shown here is derived from an EMBL/GenBank/DDBJ whole genome shotgun (WGS) entry which is preliminary data.</text>
</comment>
<reference evidence="1" key="1">
    <citation type="submission" date="2020-05" db="EMBL/GenBank/DDBJ databases">
        <title>Large-scale comparative analyses of tick genomes elucidate their genetic diversity and vector capacities.</title>
        <authorList>
            <person name="Jia N."/>
            <person name="Wang J."/>
            <person name="Shi W."/>
            <person name="Du L."/>
            <person name="Sun Y."/>
            <person name="Zhan W."/>
            <person name="Jiang J."/>
            <person name="Wang Q."/>
            <person name="Zhang B."/>
            <person name="Ji P."/>
            <person name="Sakyi L.B."/>
            <person name="Cui X."/>
            <person name="Yuan T."/>
            <person name="Jiang B."/>
            <person name="Yang W."/>
            <person name="Lam T.T.-Y."/>
            <person name="Chang Q."/>
            <person name="Ding S."/>
            <person name="Wang X."/>
            <person name="Zhu J."/>
            <person name="Ruan X."/>
            <person name="Zhao L."/>
            <person name="Wei J."/>
            <person name="Que T."/>
            <person name="Du C."/>
            <person name="Cheng J."/>
            <person name="Dai P."/>
            <person name="Han X."/>
            <person name="Huang E."/>
            <person name="Gao Y."/>
            <person name="Liu J."/>
            <person name="Shao H."/>
            <person name="Ye R."/>
            <person name="Li L."/>
            <person name="Wei W."/>
            <person name="Wang X."/>
            <person name="Wang C."/>
            <person name="Yang T."/>
            <person name="Huo Q."/>
            <person name="Li W."/>
            <person name="Guo W."/>
            <person name="Chen H."/>
            <person name="Zhou L."/>
            <person name="Ni X."/>
            <person name="Tian J."/>
            <person name="Zhou Y."/>
            <person name="Sheng Y."/>
            <person name="Liu T."/>
            <person name="Pan Y."/>
            <person name="Xia L."/>
            <person name="Li J."/>
            <person name="Zhao F."/>
            <person name="Cao W."/>
        </authorList>
    </citation>
    <scope>NUCLEOTIDE SEQUENCE</scope>
    <source>
        <strain evidence="1">Hyas-2018</strain>
    </source>
</reference>
<gene>
    <name evidence="1" type="ORF">HPB50_007964</name>
</gene>
<name>A0ACB7S8N0_HYAAI</name>
<organism evidence="1 2">
    <name type="scientific">Hyalomma asiaticum</name>
    <name type="common">Tick</name>
    <dbReference type="NCBI Taxonomy" id="266040"/>
    <lineage>
        <taxon>Eukaryota</taxon>
        <taxon>Metazoa</taxon>
        <taxon>Ecdysozoa</taxon>
        <taxon>Arthropoda</taxon>
        <taxon>Chelicerata</taxon>
        <taxon>Arachnida</taxon>
        <taxon>Acari</taxon>
        <taxon>Parasitiformes</taxon>
        <taxon>Ixodida</taxon>
        <taxon>Ixodoidea</taxon>
        <taxon>Ixodidae</taxon>
        <taxon>Hyalomminae</taxon>
        <taxon>Hyalomma</taxon>
    </lineage>
</organism>
<accession>A0ACB7S8N0</accession>
<keyword evidence="2" id="KW-1185">Reference proteome</keyword>
<sequence length="145" mass="16472">MGSPWPSRLLKQVLRQLQLLRLMIERLSERIERAQPAEKSCGPEVKPALVKEAFASLEEFEEFDGGTTKVREQLVRRKENVVEDHLKMQVILPLTIIELPCKSPARHPFRPGRPLARSASDGELGQVSAFRMQVEVAATFRATRD</sequence>
<dbReference type="EMBL" id="CM023485">
    <property type="protein sequence ID" value="KAH6930018.1"/>
    <property type="molecule type" value="Genomic_DNA"/>
</dbReference>
<protein>
    <submittedName>
        <fullName evidence="1">Uncharacterized protein</fullName>
    </submittedName>
</protein>
<evidence type="ECO:0000313" key="1">
    <source>
        <dbReference type="EMBL" id="KAH6930018.1"/>
    </source>
</evidence>
<evidence type="ECO:0000313" key="2">
    <source>
        <dbReference type="Proteomes" id="UP000821845"/>
    </source>
</evidence>
<dbReference type="Proteomes" id="UP000821845">
    <property type="component" value="Chromosome 5"/>
</dbReference>
<proteinExistence type="predicted"/>